<reference evidence="1" key="1">
    <citation type="submission" date="2019-08" db="EMBL/GenBank/DDBJ databases">
        <authorList>
            <person name="Kucharzyk K."/>
            <person name="Murdoch R.W."/>
            <person name="Higgins S."/>
            <person name="Loffler F."/>
        </authorList>
    </citation>
    <scope>NUCLEOTIDE SEQUENCE</scope>
</reference>
<accession>A0A645D5I9</accession>
<proteinExistence type="predicted"/>
<dbReference type="AlphaFoldDB" id="A0A645D5I9"/>
<comment type="caution">
    <text evidence="1">The sequence shown here is derived from an EMBL/GenBank/DDBJ whole genome shotgun (WGS) entry which is preliminary data.</text>
</comment>
<name>A0A645D5I9_9ZZZZ</name>
<protein>
    <submittedName>
        <fullName evidence="1">Uncharacterized protein</fullName>
    </submittedName>
</protein>
<sequence length="101" mass="10994">MAELFLNVDEEILSGEVVYIPPPIGAVLSDNKQPVIKKPVILELKNIPPAMVVAVLDVKLQLLILILLKVPPDTVFTVKAPPCPSAVLFIKTELETQTLEA</sequence>
<gene>
    <name evidence="1" type="ORF">SDC9_130972</name>
</gene>
<evidence type="ECO:0000313" key="1">
    <source>
        <dbReference type="EMBL" id="MPM83902.1"/>
    </source>
</evidence>
<dbReference type="EMBL" id="VSSQ01032592">
    <property type="protein sequence ID" value="MPM83902.1"/>
    <property type="molecule type" value="Genomic_DNA"/>
</dbReference>
<organism evidence="1">
    <name type="scientific">bioreactor metagenome</name>
    <dbReference type="NCBI Taxonomy" id="1076179"/>
    <lineage>
        <taxon>unclassified sequences</taxon>
        <taxon>metagenomes</taxon>
        <taxon>ecological metagenomes</taxon>
    </lineage>
</organism>